<evidence type="ECO:0000313" key="2">
    <source>
        <dbReference type="Proteomes" id="UP000022910"/>
    </source>
</evidence>
<proteinExistence type="predicted"/>
<protein>
    <submittedName>
        <fullName evidence="1">Uncharacterized protein</fullName>
    </submittedName>
</protein>
<organism evidence="1 2">
    <name type="scientific">Rhizophagus irregularis (strain DAOM 197198w)</name>
    <name type="common">Glomus intraradices</name>
    <dbReference type="NCBI Taxonomy" id="1432141"/>
    <lineage>
        <taxon>Eukaryota</taxon>
        <taxon>Fungi</taxon>
        <taxon>Fungi incertae sedis</taxon>
        <taxon>Mucoromycota</taxon>
        <taxon>Glomeromycotina</taxon>
        <taxon>Glomeromycetes</taxon>
        <taxon>Glomerales</taxon>
        <taxon>Glomeraceae</taxon>
        <taxon>Rhizophagus</taxon>
    </lineage>
</organism>
<dbReference type="OrthoDB" id="2407108at2759"/>
<evidence type="ECO:0000313" key="1">
    <source>
        <dbReference type="EMBL" id="EXX53330.1"/>
    </source>
</evidence>
<dbReference type="STRING" id="1432141.A0A015IH27"/>
<accession>A0A015IH27</accession>
<gene>
    <name evidence="1" type="ORF">RirG_244930</name>
</gene>
<name>A0A015IH27_RHIIW</name>
<keyword evidence="2" id="KW-1185">Reference proteome</keyword>
<reference evidence="1 2" key="1">
    <citation type="submission" date="2014-02" db="EMBL/GenBank/DDBJ databases">
        <title>Single nucleus genome sequencing reveals high similarity among nuclei of an endomycorrhizal fungus.</title>
        <authorList>
            <person name="Lin K."/>
            <person name="Geurts R."/>
            <person name="Zhang Z."/>
            <person name="Limpens E."/>
            <person name="Saunders D.G."/>
            <person name="Mu D."/>
            <person name="Pang E."/>
            <person name="Cao H."/>
            <person name="Cha H."/>
            <person name="Lin T."/>
            <person name="Zhou Q."/>
            <person name="Shang Y."/>
            <person name="Li Y."/>
            <person name="Ivanov S."/>
            <person name="Sharma T."/>
            <person name="Velzen R.V."/>
            <person name="Ruijter N.D."/>
            <person name="Aanen D.K."/>
            <person name="Win J."/>
            <person name="Kamoun S."/>
            <person name="Bisseling T."/>
            <person name="Huang S."/>
        </authorList>
    </citation>
    <scope>NUCLEOTIDE SEQUENCE [LARGE SCALE GENOMIC DNA]</scope>
    <source>
        <strain evidence="2">DAOM197198w</strain>
    </source>
</reference>
<dbReference type="EMBL" id="JEMT01028979">
    <property type="protein sequence ID" value="EXX53330.1"/>
    <property type="molecule type" value="Genomic_DNA"/>
</dbReference>
<sequence length="312" mass="36293">MGWNDNNILEILKQDIEYTPVTVNVGNYKIFVYNIGISSREKWCYAGPDFQASLIYTYEKKQSIYVSRFEEKKCTTPDEVWQKTGQLQKFTGTQLFGLGDSITKNLIQLHQIPKCTLNDWNNEFILKRLFDYYVKRRTIANANWKLFFKNWMESENPVIELESTLRTIYPLGYEFNDRELSAWQSMLNAVSATNITPWSREESQHQLWTKSPNGQADKAAFSTLYKRGFLTSIPKNMPNATRTFWTCFKQALANNKKGPDGKQRVLSIIANEFTYEELKQNLNVGQHTILESRKHARSIGYGAPTRVKPIIH</sequence>
<comment type="caution">
    <text evidence="1">The sequence shown here is derived from an EMBL/GenBank/DDBJ whole genome shotgun (WGS) entry which is preliminary data.</text>
</comment>
<dbReference type="HOGENOM" id="CLU_042565_2_0_1"/>
<dbReference type="Proteomes" id="UP000022910">
    <property type="component" value="Unassembled WGS sequence"/>
</dbReference>
<dbReference type="AlphaFoldDB" id="A0A015IH27"/>